<evidence type="ECO:0000313" key="1">
    <source>
        <dbReference type="EMBL" id="SDW36125.1"/>
    </source>
</evidence>
<proteinExistence type="predicted"/>
<dbReference type="RefSeq" id="WP_016420378.1">
    <property type="nucleotide sequence ID" value="NZ_FNND01000002.1"/>
</dbReference>
<organism evidence="1 2">
    <name type="scientific">Capnocytophaga granulosa</name>
    <dbReference type="NCBI Taxonomy" id="45242"/>
    <lineage>
        <taxon>Bacteria</taxon>
        <taxon>Pseudomonadati</taxon>
        <taxon>Bacteroidota</taxon>
        <taxon>Flavobacteriia</taxon>
        <taxon>Flavobacteriales</taxon>
        <taxon>Flavobacteriaceae</taxon>
        <taxon>Capnocytophaga</taxon>
    </lineage>
</organism>
<evidence type="ECO:0000313" key="2">
    <source>
        <dbReference type="Proteomes" id="UP000182771"/>
    </source>
</evidence>
<protein>
    <submittedName>
        <fullName evidence="1">Uncharacterized protein</fullName>
    </submittedName>
</protein>
<dbReference type="AlphaFoldDB" id="A0A1H2SXB7"/>
<dbReference type="EMBL" id="FNND01000002">
    <property type="protein sequence ID" value="SDW36125.1"/>
    <property type="molecule type" value="Genomic_DNA"/>
</dbReference>
<reference evidence="1 2" key="1">
    <citation type="submission" date="2016-10" db="EMBL/GenBank/DDBJ databases">
        <authorList>
            <person name="Varghese N."/>
            <person name="Submissions S."/>
        </authorList>
    </citation>
    <scope>NUCLEOTIDE SEQUENCE [LARGE SCALE GENOMIC DNA]</scope>
    <source>
        <strain evidence="1 2">DSM 11449</strain>
    </source>
</reference>
<gene>
    <name evidence="1" type="ORF">SAMN05444420_10212</name>
</gene>
<sequence>MAHIDFVLDTKPMAQEISSISNHIKGTTAAVAAMQTAVVLAEQKAADQVCSNVNKGFYTMMRSQISQKIATLQSQVDSFLMQLNAQRKQLLAIKKQMERDYNMLCSRYLKLFNGLNQNLHQRVFELDKPTINFAVREVERISNRTKYLTATVPLSQVESLSDSQKILASNVKYRGAKVIESMKNFLSSSIEQKKITDKVLLEGNTQSENLVTPVLISEYCFDKYGTKNLTIWISNTLLSPQAQTAVKNTLGQQLETLSWVNHTETDKEIKSEFSKLVSKSTSSQRVKDMTLKLFADTSFQTIKKQ</sequence>
<dbReference type="GeneID" id="85016114"/>
<accession>A0A1H2SXB7</accession>
<dbReference type="Proteomes" id="UP000182771">
    <property type="component" value="Unassembled WGS sequence"/>
</dbReference>
<comment type="caution">
    <text evidence="1">The sequence shown here is derived from an EMBL/GenBank/DDBJ whole genome shotgun (WGS) entry which is preliminary data.</text>
</comment>
<keyword evidence="2" id="KW-1185">Reference proteome</keyword>
<name>A0A1H2SXB7_9FLAO</name>
<dbReference type="OrthoDB" id="1150501at2"/>